<evidence type="ECO:0000313" key="2">
    <source>
        <dbReference type="EMBL" id="MDS0261911.1"/>
    </source>
</evidence>
<evidence type="ECO:0008006" key="4">
    <source>
        <dbReference type="Google" id="ProtNLM"/>
    </source>
</evidence>
<gene>
    <name evidence="2" type="ORF">NDI56_21120</name>
</gene>
<keyword evidence="3" id="KW-1185">Reference proteome</keyword>
<feature type="coiled-coil region" evidence="1">
    <location>
        <begin position="57"/>
        <end position="84"/>
    </location>
</feature>
<proteinExistence type="predicted"/>
<protein>
    <recommendedName>
        <fullName evidence="4">Ribbon-helix-helix protein, CopG family</fullName>
    </recommendedName>
</protein>
<organism evidence="2 3">
    <name type="scientific">Haloarcula saliterrae</name>
    <dbReference type="NCBI Taxonomy" id="2950534"/>
    <lineage>
        <taxon>Archaea</taxon>
        <taxon>Methanobacteriati</taxon>
        <taxon>Methanobacteriota</taxon>
        <taxon>Stenosarchaea group</taxon>
        <taxon>Halobacteria</taxon>
        <taxon>Halobacteriales</taxon>
        <taxon>Haloarculaceae</taxon>
        <taxon>Haloarcula</taxon>
    </lineage>
</organism>
<dbReference type="EMBL" id="JAMQON010000009">
    <property type="protein sequence ID" value="MDS0261911.1"/>
    <property type="molecule type" value="Genomic_DNA"/>
</dbReference>
<accession>A0ABU2FI44</accession>
<dbReference type="RefSeq" id="WP_310921762.1">
    <property type="nucleotide sequence ID" value="NZ_JAMQON010000009.1"/>
</dbReference>
<name>A0ABU2FI44_9EURY</name>
<evidence type="ECO:0000313" key="3">
    <source>
        <dbReference type="Proteomes" id="UP001259659"/>
    </source>
</evidence>
<reference evidence="2 3" key="1">
    <citation type="submission" date="2022-06" db="EMBL/GenBank/DDBJ databases">
        <title>Haloarcula sp. a new haloarchaeum isolate from saline soil.</title>
        <authorList>
            <person name="Strakova D."/>
            <person name="Galisteo C."/>
            <person name="Sanchez-Porro C."/>
            <person name="Ventosa A."/>
        </authorList>
    </citation>
    <scope>NUCLEOTIDE SEQUENCE [LARGE SCALE GENOMIC DNA]</scope>
    <source>
        <strain evidence="2 3">S1CR25-12</strain>
    </source>
</reference>
<sequence length="148" mass="16945">MGRDTAIQVYLSDENAAWLKEQAEAGGQSCSKYCREVILDYIDREHNERPHRRYAVDQQIELVLNQLEEEAMSLLEDFQSETGAKLDRLQRLRTVYAIATWRLVKRSYPLEQRKAAMKSAVDQVGLAPTHDPEIQTEISSFDSAAEAE</sequence>
<comment type="caution">
    <text evidence="2">The sequence shown here is derived from an EMBL/GenBank/DDBJ whole genome shotgun (WGS) entry which is preliminary data.</text>
</comment>
<evidence type="ECO:0000256" key="1">
    <source>
        <dbReference type="SAM" id="Coils"/>
    </source>
</evidence>
<dbReference type="Proteomes" id="UP001259659">
    <property type="component" value="Unassembled WGS sequence"/>
</dbReference>
<keyword evidence="1" id="KW-0175">Coiled coil</keyword>